<evidence type="ECO:0000313" key="14">
    <source>
        <dbReference type="EMBL" id="GAA4388267.1"/>
    </source>
</evidence>
<dbReference type="InterPro" id="IPR003780">
    <property type="entry name" value="COX15/CtaA_fam"/>
</dbReference>
<feature type="transmembrane region" description="Helical" evidence="13">
    <location>
        <begin position="114"/>
        <end position="137"/>
    </location>
</feature>
<keyword evidence="9 13" id="KW-0472">Membrane</keyword>
<evidence type="ECO:0000256" key="3">
    <source>
        <dbReference type="ARBA" id="ARBA00022692"/>
    </source>
</evidence>
<evidence type="ECO:0000256" key="5">
    <source>
        <dbReference type="ARBA" id="ARBA00022989"/>
    </source>
</evidence>
<dbReference type="InterPro" id="IPR050450">
    <property type="entry name" value="COX15/CtaA_HemeA_synthase"/>
</dbReference>
<evidence type="ECO:0000256" key="9">
    <source>
        <dbReference type="ARBA" id="ARBA00023136"/>
    </source>
</evidence>
<evidence type="ECO:0000256" key="13">
    <source>
        <dbReference type="SAM" id="Phobius"/>
    </source>
</evidence>
<keyword evidence="3 13" id="KW-0812">Transmembrane</keyword>
<dbReference type="RefSeq" id="WP_246196728.1">
    <property type="nucleotide sequence ID" value="NZ_BAABFX010000009.1"/>
</dbReference>
<evidence type="ECO:0000313" key="15">
    <source>
        <dbReference type="Proteomes" id="UP001500390"/>
    </source>
</evidence>
<feature type="transmembrane region" description="Helical" evidence="13">
    <location>
        <begin position="29"/>
        <end position="49"/>
    </location>
</feature>
<keyword evidence="8" id="KW-0350">Heme biosynthesis</keyword>
<gene>
    <name evidence="14" type="ORF">GCM10023153_03360</name>
</gene>
<keyword evidence="6" id="KW-0560">Oxidoreductase</keyword>
<evidence type="ECO:0000256" key="12">
    <source>
        <dbReference type="SAM" id="MobiDB-lite"/>
    </source>
</evidence>
<feature type="transmembrane region" description="Helical" evidence="13">
    <location>
        <begin position="223"/>
        <end position="247"/>
    </location>
</feature>
<feature type="transmembrane region" description="Helical" evidence="13">
    <location>
        <begin position="143"/>
        <end position="162"/>
    </location>
</feature>
<evidence type="ECO:0000256" key="7">
    <source>
        <dbReference type="ARBA" id="ARBA00023004"/>
    </source>
</evidence>
<feature type="transmembrane region" description="Helical" evidence="13">
    <location>
        <begin position="285"/>
        <end position="308"/>
    </location>
</feature>
<protein>
    <submittedName>
        <fullName evidence="14">COX15/CtaA family protein</fullName>
    </submittedName>
</protein>
<comment type="pathway">
    <text evidence="11">Porphyrin-containing compound metabolism.</text>
</comment>
<accession>A0ABP8JBK0</accession>
<keyword evidence="5 13" id="KW-1133">Transmembrane helix</keyword>
<feature type="transmembrane region" description="Helical" evidence="13">
    <location>
        <begin position="88"/>
        <end position="107"/>
    </location>
</feature>
<comment type="caution">
    <text evidence="14">The sequence shown here is derived from an EMBL/GenBank/DDBJ whole genome shotgun (WGS) entry which is preliminary data.</text>
</comment>
<evidence type="ECO:0000256" key="6">
    <source>
        <dbReference type="ARBA" id="ARBA00023002"/>
    </source>
</evidence>
<evidence type="ECO:0000256" key="1">
    <source>
        <dbReference type="ARBA" id="ARBA00004141"/>
    </source>
</evidence>
<keyword evidence="15" id="KW-1185">Reference proteome</keyword>
<comment type="subcellular location">
    <subcellularLocation>
        <location evidence="1">Membrane</location>
        <topology evidence="1">Multi-pass membrane protein</topology>
    </subcellularLocation>
</comment>
<proteinExistence type="predicted"/>
<evidence type="ECO:0000256" key="11">
    <source>
        <dbReference type="ARBA" id="ARBA00023444"/>
    </source>
</evidence>
<dbReference type="PANTHER" id="PTHR35457">
    <property type="entry name" value="HEME A SYNTHASE"/>
    <property type="match status" value="1"/>
</dbReference>
<keyword evidence="4" id="KW-0479">Metal-binding</keyword>
<name>A0ABP8JBK0_9MICO</name>
<reference evidence="15" key="1">
    <citation type="journal article" date="2019" name="Int. J. Syst. Evol. Microbiol.">
        <title>The Global Catalogue of Microorganisms (GCM) 10K type strain sequencing project: providing services to taxonomists for standard genome sequencing and annotation.</title>
        <authorList>
            <consortium name="The Broad Institute Genomics Platform"/>
            <consortium name="The Broad Institute Genome Sequencing Center for Infectious Disease"/>
            <person name="Wu L."/>
            <person name="Ma J."/>
        </authorList>
    </citation>
    <scope>NUCLEOTIDE SEQUENCE [LARGE SCALE GENOMIC DNA]</scope>
    <source>
        <strain evidence="15">JCM 17738</strain>
    </source>
</reference>
<dbReference type="EMBL" id="BAABFX010000009">
    <property type="protein sequence ID" value="GAA4388267.1"/>
    <property type="molecule type" value="Genomic_DNA"/>
</dbReference>
<organism evidence="14 15">
    <name type="scientific">Ornithinibacter aureus</name>
    <dbReference type="NCBI Taxonomy" id="622664"/>
    <lineage>
        <taxon>Bacteria</taxon>
        <taxon>Bacillati</taxon>
        <taxon>Actinomycetota</taxon>
        <taxon>Actinomycetes</taxon>
        <taxon>Micrococcales</taxon>
        <taxon>Intrasporangiaceae</taxon>
        <taxon>Ornithinibacter</taxon>
    </lineage>
</organism>
<evidence type="ECO:0000256" key="8">
    <source>
        <dbReference type="ARBA" id="ARBA00023133"/>
    </source>
</evidence>
<evidence type="ECO:0000256" key="10">
    <source>
        <dbReference type="ARBA" id="ARBA00023157"/>
    </source>
</evidence>
<dbReference type="PANTHER" id="PTHR35457:SF1">
    <property type="entry name" value="HEME A SYNTHASE"/>
    <property type="match status" value="1"/>
</dbReference>
<evidence type="ECO:0000256" key="2">
    <source>
        <dbReference type="ARBA" id="ARBA00022475"/>
    </source>
</evidence>
<feature type="transmembrane region" description="Helical" evidence="13">
    <location>
        <begin position="259"/>
        <end position="279"/>
    </location>
</feature>
<dbReference type="Pfam" id="PF02628">
    <property type="entry name" value="COX15-CtaA"/>
    <property type="match status" value="1"/>
</dbReference>
<feature type="transmembrane region" description="Helical" evidence="13">
    <location>
        <begin position="182"/>
        <end position="203"/>
    </location>
</feature>
<dbReference type="Proteomes" id="UP001500390">
    <property type="component" value="Unassembled WGS sequence"/>
</dbReference>
<keyword evidence="10" id="KW-1015">Disulfide bond</keyword>
<evidence type="ECO:0000256" key="4">
    <source>
        <dbReference type="ARBA" id="ARBA00022723"/>
    </source>
</evidence>
<sequence length="311" mass="32571">MTSTSTSPITGGPRTDQALRPGSRWLSPILLANLVAEVAIVITGGLVRVTGSGLGCPTWPECVDGSITPTIDQAEGIHKWIEFGNRTLTGVLGLLALATIVAVWRWAPRRAMKVAAVTVFVGVLVQAVLGGITVLLGLHPATVAAHFLVSMGLVAAASYLWIARHETGAAPLPLVPPIVTRLAWATTAVGGVVLFLGTLVTGSGPHSGDADEPARLGFDPRTISWLHADLVMLFVGLVVATWLTARLTSKDADRAPGRAWFAVLAVSLAQGVVGYVQYFTNLPEALVIAHMLGATLLVVALTNGILALRRR</sequence>
<feature type="region of interest" description="Disordered" evidence="12">
    <location>
        <begin position="1"/>
        <end position="20"/>
    </location>
</feature>
<keyword evidence="7" id="KW-0408">Iron</keyword>
<keyword evidence="2" id="KW-1003">Cell membrane</keyword>